<dbReference type="PRINTS" id="PR00385">
    <property type="entry name" value="P450"/>
</dbReference>
<dbReference type="InterPro" id="IPR001128">
    <property type="entry name" value="Cyt_P450"/>
</dbReference>
<evidence type="ECO:0000256" key="1">
    <source>
        <dbReference type="ARBA" id="ARBA00001971"/>
    </source>
</evidence>
<dbReference type="PRINTS" id="PR00463">
    <property type="entry name" value="EP450I"/>
</dbReference>
<accession>A0A0H2RQ66</accession>
<dbReference type="Pfam" id="PF00067">
    <property type="entry name" value="p450"/>
    <property type="match status" value="1"/>
</dbReference>
<dbReference type="InterPro" id="IPR017972">
    <property type="entry name" value="Cyt_P450_CS"/>
</dbReference>
<keyword evidence="4 9" id="KW-0349">Heme</keyword>
<keyword evidence="6 10" id="KW-0560">Oxidoreductase</keyword>
<dbReference type="GO" id="GO:0020037">
    <property type="term" value="F:heme binding"/>
    <property type="evidence" value="ECO:0007669"/>
    <property type="project" value="InterPro"/>
</dbReference>
<dbReference type="GO" id="GO:0016705">
    <property type="term" value="F:oxidoreductase activity, acting on paired donors, with incorporation or reduction of molecular oxygen"/>
    <property type="evidence" value="ECO:0007669"/>
    <property type="project" value="InterPro"/>
</dbReference>
<evidence type="ECO:0000256" key="7">
    <source>
        <dbReference type="ARBA" id="ARBA00023004"/>
    </source>
</evidence>
<evidence type="ECO:0000256" key="6">
    <source>
        <dbReference type="ARBA" id="ARBA00023002"/>
    </source>
</evidence>
<keyword evidence="7 9" id="KW-0408">Iron</keyword>
<feature type="transmembrane region" description="Helical" evidence="11">
    <location>
        <begin position="7"/>
        <end position="28"/>
    </location>
</feature>
<comment type="similarity">
    <text evidence="3 10">Belongs to the cytochrome P450 family.</text>
</comment>
<evidence type="ECO:0000256" key="9">
    <source>
        <dbReference type="PIRSR" id="PIRSR602401-1"/>
    </source>
</evidence>
<keyword evidence="11" id="KW-1133">Transmembrane helix</keyword>
<comment type="pathway">
    <text evidence="2">Secondary metabolite biosynthesis.</text>
</comment>
<dbReference type="CDD" id="cd11065">
    <property type="entry name" value="CYP64-like"/>
    <property type="match status" value="1"/>
</dbReference>
<evidence type="ECO:0000256" key="5">
    <source>
        <dbReference type="ARBA" id="ARBA00022723"/>
    </source>
</evidence>
<dbReference type="Gene3D" id="1.10.630.10">
    <property type="entry name" value="Cytochrome P450"/>
    <property type="match status" value="1"/>
</dbReference>
<keyword evidence="11" id="KW-0472">Membrane</keyword>
<evidence type="ECO:0000256" key="10">
    <source>
        <dbReference type="RuleBase" id="RU000461"/>
    </source>
</evidence>
<dbReference type="GO" id="GO:0004497">
    <property type="term" value="F:monooxygenase activity"/>
    <property type="evidence" value="ECO:0007669"/>
    <property type="project" value="UniProtKB-KW"/>
</dbReference>
<organism evidence="12 13">
    <name type="scientific">Schizopora paradoxa</name>
    <dbReference type="NCBI Taxonomy" id="27342"/>
    <lineage>
        <taxon>Eukaryota</taxon>
        <taxon>Fungi</taxon>
        <taxon>Dikarya</taxon>
        <taxon>Basidiomycota</taxon>
        <taxon>Agaricomycotina</taxon>
        <taxon>Agaricomycetes</taxon>
        <taxon>Hymenochaetales</taxon>
        <taxon>Schizoporaceae</taxon>
        <taxon>Schizopora</taxon>
    </lineage>
</organism>
<sequence>MHISNSARITLSTFAIASTTASIVYYWWSSKRSSKKSPPGPKGLPLFGNEFQIPDDKQWLTFHEWGKTYGDIVRITTMGQPVLILNSAQAAIDLLETRGNIYSDRPVAVMAGELVGWDRGLGYARYGERFKEFRRMFHQIMGSRPSQDLLPMQEKETAELLIRLLDRPEDFIAHARQSTGATILMISYGYKVAPADDPYVRIAEEAMLGFAKASEPGAFLVDRFQFLKYMPSWFPGANFQRVAKAMRSDLERLYDVPFNFVMDEMENGREIPSFTSKFLNEKIHPNDEDRDFVKAAAASLYSGGADTTPSSISSFILAMTLYPDVQAKAQEEVDRVTGCNRLPSFADRVDMPYVNALVKEILRWNPAVPLGLPHQVTQDDTYRGYTIAKGTVIWANIWSILHDEKIYPEPLKFEPERFLNQAGSVDRLFDPSLLAFGFGRRICPGMHLADNSIFITVASILAVFSITKCRDANGEELTPVIDYSGFISHPRPFKCSISPRSDSVTALILNGVQEFEASPAS</sequence>
<name>A0A0H2RQ66_9AGAM</name>
<evidence type="ECO:0000313" key="13">
    <source>
        <dbReference type="Proteomes" id="UP000053477"/>
    </source>
</evidence>
<proteinExistence type="inferred from homology"/>
<keyword evidence="11" id="KW-0812">Transmembrane</keyword>
<dbReference type="InterPro" id="IPR036396">
    <property type="entry name" value="Cyt_P450_sf"/>
</dbReference>
<dbReference type="STRING" id="27342.A0A0H2RQ66"/>
<dbReference type="GO" id="GO:0005506">
    <property type="term" value="F:iron ion binding"/>
    <property type="evidence" value="ECO:0007669"/>
    <property type="project" value="InterPro"/>
</dbReference>
<evidence type="ECO:0000256" key="2">
    <source>
        <dbReference type="ARBA" id="ARBA00005179"/>
    </source>
</evidence>
<dbReference type="SUPFAM" id="SSF48264">
    <property type="entry name" value="Cytochrome P450"/>
    <property type="match status" value="1"/>
</dbReference>
<feature type="binding site" description="axial binding residue" evidence="9">
    <location>
        <position position="443"/>
    </location>
    <ligand>
        <name>heme</name>
        <dbReference type="ChEBI" id="CHEBI:30413"/>
    </ligand>
    <ligandPart>
        <name>Fe</name>
        <dbReference type="ChEBI" id="CHEBI:18248"/>
    </ligandPart>
</feature>
<evidence type="ECO:0000256" key="4">
    <source>
        <dbReference type="ARBA" id="ARBA00022617"/>
    </source>
</evidence>
<dbReference type="InterPro" id="IPR002401">
    <property type="entry name" value="Cyt_P450_E_grp-I"/>
</dbReference>
<evidence type="ECO:0000256" key="3">
    <source>
        <dbReference type="ARBA" id="ARBA00010617"/>
    </source>
</evidence>
<reference evidence="12 13" key="1">
    <citation type="submission" date="2015-04" db="EMBL/GenBank/DDBJ databases">
        <title>Complete genome sequence of Schizopora paradoxa KUC8140, a cosmopolitan wood degrader in East Asia.</title>
        <authorList>
            <consortium name="DOE Joint Genome Institute"/>
            <person name="Min B."/>
            <person name="Park H."/>
            <person name="Jang Y."/>
            <person name="Kim J.-J."/>
            <person name="Kim K.H."/>
            <person name="Pangilinan J."/>
            <person name="Lipzen A."/>
            <person name="Riley R."/>
            <person name="Grigoriev I.V."/>
            <person name="Spatafora J.W."/>
            <person name="Choi I.-G."/>
        </authorList>
    </citation>
    <scope>NUCLEOTIDE SEQUENCE [LARGE SCALE GENOMIC DNA]</scope>
    <source>
        <strain evidence="12 13">KUC8140</strain>
    </source>
</reference>
<dbReference type="PANTHER" id="PTHR46300">
    <property type="entry name" value="P450, PUTATIVE (EUROFUNG)-RELATED-RELATED"/>
    <property type="match status" value="1"/>
</dbReference>
<dbReference type="InterPro" id="IPR050364">
    <property type="entry name" value="Cytochrome_P450_fung"/>
</dbReference>
<evidence type="ECO:0000256" key="8">
    <source>
        <dbReference type="ARBA" id="ARBA00023033"/>
    </source>
</evidence>
<dbReference type="OrthoDB" id="2789670at2759"/>
<evidence type="ECO:0000313" key="12">
    <source>
        <dbReference type="EMBL" id="KLO13999.1"/>
    </source>
</evidence>
<dbReference type="PANTHER" id="PTHR46300:SF7">
    <property type="entry name" value="P450, PUTATIVE (EUROFUNG)-RELATED"/>
    <property type="match status" value="1"/>
</dbReference>
<keyword evidence="13" id="KW-1185">Reference proteome</keyword>
<protein>
    <submittedName>
        <fullName evidence="12">Cytochrome P450</fullName>
    </submittedName>
</protein>
<evidence type="ECO:0000256" key="11">
    <source>
        <dbReference type="SAM" id="Phobius"/>
    </source>
</evidence>
<keyword evidence="8 10" id="KW-0503">Monooxygenase</keyword>
<gene>
    <name evidence="12" type="ORF">SCHPADRAFT_873223</name>
</gene>
<dbReference type="AlphaFoldDB" id="A0A0H2RQ66"/>
<dbReference type="EMBL" id="KQ085950">
    <property type="protein sequence ID" value="KLO13999.1"/>
    <property type="molecule type" value="Genomic_DNA"/>
</dbReference>
<dbReference type="Proteomes" id="UP000053477">
    <property type="component" value="Unassembled WGS sequence"/>
</dbReference>
<dbReference type="PROSITE" id="PS00086">
    <property type="entry name" value="CYTOCHROME_P450"/>
    <property type="match status" value="1"/>
</dbReference>
<keyword evidence="5 9" id="KW-0479">Metal-binding</keyword>
<dbReference type="InParanoid" id="A0A0H2RQ66"/>
<comment type="cofactor">
    <cofactor evidence="1 9">
        <name>heme</name>
        <dbReference type="ChEBI" id="CHEBI:30413"/>
    </cofactor>
</comment>